<accession>A0A919GLQ5</accession>
<dbReference type="PANTHER" id="PTHR12110">
    <property type="entry name" value="HYDROXYPYRUVATE ISOMERASE"/>
    <property type="match status" value="1"/>
</dbReference>
<proteinExistence type="predicted"/>
<evidence type="ECO:0000259" key="1">
    <source>
        <dbReference type="Pfam" id="PF01261"/>
    </source>
</evidence>
<dbReference type="InterPro" id="IPR050312">
    <property type="entry name" value="IolE/XylAMocC-like"/>
</dbReference>
<dbReference type="InterPro" id="IPR013022">
    <property type="entry name" value="Xyl_isomerase-like_TIM-brl"/>
</dbReference>
<gene>
    <name evidence="2" type="ORF">GCM10018793_59810</name>
</gene>
<dbReference type="SUPFAM" id="SSF51658">
    <property type="entry name" value="Xylose isomerase-like"/>
    <property type="match status" value="1"/>
</dbReference>
<reference evidence="2" key="2">
    <citation type="submission" date="2020-09" db="EMBL/GenBank/DDBJ databases">
        <authorList>
            <person name="Sun Q."/>
            <person name="Ohkuma M."/>
        </authorList>
    </citation>
    <scope>NUCLEOTIDE SEQUENCE</scope>
    <source>
        <strain evidence="2">JCM 5069</strain>
    </source>
</reference>
<dbReference type="PANTHER" id="PTHR12110:SF41">
    <property type="entry name" value="INOSOSE DEHYDRATASE"/>
    <property type="match status" value="1"/>
</dbReference>
<feature type="domain" description="Xylose isomerase-like TIM barrel" evidence="1">
    <location>
        <begin position="39"/>
        <end position="276"/>
    </location>
</feature>
<dbReference type="InterPro" id="IPR036237">
    <property type="entry name" value="Xyl_isomerase-like_sf"/>
</dbReference>
<name>A0A919GLQ5_9ACTN</name>
<organism evidence="2 3">
    <name type="scientific">Streptomyces sulfonofaciens</name>
    <dbReference type="NCBI Taxonomy" id="68272"/>
    <lineage>
        <taxon>Bacteria</taxon>
        <taxon>Bacillati</taxon>
        <taxon>Actinomycetota</taxon>
        <taxon>Actinomycetes</taxon>
        <taxon>Kitasatosporales</taxon>
        <taxon>Streptomycetaceae</taxon>
        <taxon>Streptomyces</taxon>
    </lineage>
</organism>
<dbReference type="Gene3D" id="3.20.20.150">
    <property type="entry name" value="Divalent-metal-dependent TIM barrel enzymes"/>
    <property type="match status" value="1"/>
</dbReference>
<evidence type="ECO:0000313" key="3">
    <source>
        <dbReference type="Proteomes" id="UP000603708"/>
    </source>
</evidence>
<reference evidence="2" key="1">
    <citation type="journal article" date="2014" name="Int. J. Syst. Evol. Microbiol.">
        <title>Complete genome sequence of Corynebacterium casei LMG S-19264T (=DSM 44701T), isolated from a smear-ripened cheese.</title>
        <authorList>
            <consortium name="US DOE Joint Genome Institute (JGI-PGF)"/>
            <person name="Walter F."/>
            <person name="Albersmeier A."/>
            <person name="Kalinowski J."/>
            <person name="Ruckert C."/>
        </authorList>
    </citation>
    <scope>NUCLEOTIDE SEQUENCE</scope>
    <source>
        <strain evidence="2">JCM 5069</strain>
    </source>
</reference>
<dbReference type="EMBL" id="BNCD01000024">
    <property type="protein sequence ID" value="GHH86736.1"/>
    <property type="molecule type" value="Genomic_DNA"/>
</dbReference>
<comment type="caution">
    <text evidence="2">The sequence shown here is derived from an EMBL/GenBank/DDBJ whole genome shotgun (WGS) entry which is preliminary data.</text>
</comment>
<protein>
    <recommendedName>
        <fullName evidence="1">Xylose isomerase-like TIM barrel domain-containing protein</fullName>
    </recommendedName>
</protein>
<dbReference type="Pfam" id="PF01261">
    <property type="entry name" value="AP_endonuc_2"/>
    <property type="match status" value="1"/>
</dbReference>
<dbReference type="AlphaFoldDB" id="A0A919GLQ5"/>
<evidence type="ECO:0000313" key="2">
    <source>
        <dbReference type="EMBL" id="GHH86736.1"/>
    </source>
</evidence>
<dbReference type="Proteomes" id="UP000603708">
    <property type="component" value="Unassembled WGS sequence"/>
</dbReference>
<keyword evidence="3" id="KW-1185">Reference proteome</keyword>
<sequence>MTARAARALPPSAVPEGRRLLAIASAALPEHDPEQVCATAALSGLTAVEWGAGPGQALPLDAPDAAVRRLVEATSGAGLLCCGLSVHDDVVLASPLGVWQRLVAAAASLGAPHLRVYACPPQGTFAEDFALLRERFAALARIAAAHDLRLLIEPAPGTLVPGVVLARDALSGLTPRHAGVVYDPGSLAREGWLDPFLAVDVLGEMLSHVHVKNTAPQRTPEGGWTWQRASLDSGIVHWARVFAALRQARYAGWIVLDHLSSREGDSLRRDLAHLRTHWGEESHGD</sequence>